<name>A0A914BKH9_PATMI</name>
<evidence type="ECO:0000313" key="4">
    <source>
        <dbReference type="EnsemblMetazoa" id="XP_038076614.1"/>
    </source>
</evidence>
<dbReference type="GO" id="GO:0030042">
    <property type="term" value="P:actin filament depolymerization"/>
    <property type="evidence" value="ECO:0007669"/>
    <property type="project" value="InterPro"/>
</dbReference>
<dbReference type="Proteomes" id="UP000887568">
    <property type="component" value="Unplaced"/>
</dbReference>
<evidence type="ECO:0000256" key="2">
    <source>
        <dbReference type="ARBA" id="ARBA00023203"/>
    </source>
</evidence>
<organism evidence="4 5">
    <name type="scientific">Patiria miniata</name>
    <name type="common">Bat star</name>
    <name type="synonym">Asterina miniata</name>
    <dbReference type="NCBI Taxonomy" id="46514"/>
    <lineage>
        <taxon>Eukaryota</taxon>
        <taxon>Metazoa</taxon>
        <taxon>Echinodermata</taxon>
        <taxon>Eleutherozoa</taxon>
        <taxon>Asterozoa</taxon>
        <taxon>Asteroidea</taxon>
        <taxon>Valvatacea</taxon>
        <taxon>Valvatida</taxon>
        <taxon>Asterinidae</taxon>
        <taxon>Patiria</taxon>
    </lineage>
</organism>
<dbReference type="InterPro" id="IPR029006">
    <property type="entry name" value="ADF-H/Gelsolin-like_dom_sf"/>
</dbReference>
<dbReference type="EnsemblMetazoa" id="XM_038220686.1">
    <property type="protein sequence ID" value="XP_038076614.1"/>
    <property type="gene ID" value="LOC119744639"/>
</dbReference>
<dbReference type="RefSeq" id="XP_038076614.1">
    <property type="nucleotide sequence ID" value="XM_038220686.1"/>
</dbReference>
<proteinExistence type="inferred from homology"/>
<dbReference type="InterPro" id="IPR002108">
    <property type="entry name" value="ADF-H"/>
</dbReference>
<dbReference type="GeneID" id="119744639"/>
<evidence type="ECO:0000259" key="3">
    <source>
        <dbReference type="PROSITE" id="PS51263"/>
    </source>
</evidence>
<dbReference type="GO" id="GO:0003779">
    <property type="term" value="F:actin binding"/>
    <property type="evidence" value="ECO:0007669"/>
    <property type="project" value="UniProtKB-KW"/>
</dbReference>
<dbReference type="SMART" id="SM00102">
    <property type="entry name" value="ADF"/>
    <property type="match status" value="1"/>
</dbReference>
<evidence type="ECO:0000313" key="5">
    <source>
        <dbReference type="Proteomes" id="UP000887568"/>
    </source>
</evidence>
<comment type="similarity">
    <text evidence="1">Belongs to the actin-binding proteins ADF family.</text>
</comment>
<accession>A0A914BKH9</accession>
<dbReference type="AlphaFoldDB" id="A0A914BKH9"/>
<dbReference type="SUPFAM" id="SSF55753">
    <property type="entry name" value="Actin depolymerizing proteins"/>
    <property type="match status" value="1"/>
</dbReference>
<protein>
    <recommendedName>
        <fullName evidence="3">ADF-H domain-containing protein</fullName>
    </recommendedName>
</protein>
<keyword evidence="2" id="KW-0009">Actin-binding</keyword>
<dbReference type="Pfam" id="PF00241">
    <property type="entry name" value="Cofilin_ADF"/>
    <property type="match status" value="1"/>
</dbReference>
<keyword evidence="5" id="KW-1185">Reference proteome</keyword>
<reference evidence="4" key="1">
    <citation type="submission" date="2022-11" db="UniProtKB">
        <authorList>
            <consortium name="EnsemblMetazoa"/>
        </authorList>
    </citation>
    <scope>IDENTIFICATION</scope>
</reference>
<dbReference type="GO" id="GO:0015629">
    <property type="term" value="C:actin cytoskeleton"/>
    <property type="evidence" value="ECO:0007669"/>
    <property type="project" value="InterPro"/>
</dbReference>
<dbReference type="Gene3D" id="3.40.20.10">
    <property type="entry name" value="Severin"/>
    <property type="match status" value="1"/>
</dbReference>
<evidence type="ECO:0000256" key="1">
    <source>
        <dbReference type="ARBA" id="ARBA00006844"/>
    </source>
</evidence>
<dbReference type="InterPro" id="IPR017904">
    <property type="entry name" value="ADF/Cofilin"/>
</dbReference>
<sequence>MSTRTLSGTTVDPESRAQLEAFIQTERPTAKNPTTWMLFDIGKKCQEDKDHCIKLKETGTDAEPFDKVVSKLVESSYGYAVMFFLPNEEEKALIETSKESVFLVFILWTDDNGPVKKKMLYAASGQALKTLVSEKIKVCMQCNDKSDLVRSNIFEEVKRKNPHLFR</sequence>
<dbReference type="PROSITE" id="PS51263">
    <property type="entry name" value="ADF_H"/>
    <property type="match status" value="1"/>
</dbReference>
<dbReference type="PANTHER" id="PTHR11913">
    <property type="entry name" value="COFILIN-RELATED"/>
    <property type="match status" value="1"/>
</dbReference>
<feature type="domain" description="ADF-H" evidence="3">
    <location>
        <begin position="7"/>
        <end position="158"/>
    </location>
</feature>
<dbReference type="OrthoDB" id="10249245at2759"/>